<organism evidence="2 3">
    <name type="scientific">Pleurodeles waltl</name>
    <name type="common">Iberian ribbed newt</name>
    <dbReference type="NCBI Taxonomy" id="8319"/>
    <lineage>
        <taxon>Eukaryota</taxon>
        <taxon>Metazoa</taxon>
        <taxon>Chordata</taxon>
        <taxon>Craniata</taxon>
        <taxon>Vertebrata</taxon>
        <taxon>Euteleostomi</taxon>
        <taxon>Amphibia</taxon>
        <taxon>Batrachia</taxon>
        <taxon>Caudata</taxon>
        <taxon>Salamandroidea</taxon>
        <taxon>Salamandridae</taxon>
        <taxon>Pleurodelinae</taxon>
        <taxon>Pleurodeles</taxon>
    </lineage>
</organism>
<feature type="compositionally biased region" description="Basic and acidic residues" evidence="1">
    <location>
        <begin position="17"/>
        <end position="30"/>
    </location>
</feature>
<comment type="caution">
    <text evidence="2">The sequence shown here is derived from an EMBL/GenBank/DDBJ whole genome shotgun (WGS) entry which is preliminary data.</text>
</comment>
<sequence length="136" mass="14963">MRRLRCSGPILLGKTLAGDREEGDVTRRQLESWTGSRPTMEAPSAASELQTPTLSGIMTEPAQGATMERILQEISAVGRRLEGMDNATSSLMAETKSMYLDIAGFQSRVLGLEQRVSTVETHITSFADRDQDLLYL</sequence>
<keyword evidence="3" id="KW-1185">Reference proteome</keyword>
<evidence type="ECO:0000313" key="2">
    <source>
        <dbReference type="EMBL" id="KAJ1144667.1"/>
    </source>
</evidence>
<proteinExistence type="predicted"/>
<dbReference type="AlphaFoldDB" id="A0AAV7QYS0"/>
<evidence type="ECO:0000256" key="1">
    <source>
        <dbReference type="SAM" id="MobiDB-lite"/>
    </source>
</evidence>
<protein>
    <submittedName>
        <fullName evidence="2">Uncharacterized protein</fullName>
    </submittedName>
</protein>
<gene>
    <name evidence="2" type="ORF">NDU88_010964</name>
</gene>
<dbReference type="EMBL" id="JANPWB010000010">
    <property type="protein sequence ID" value="KAJ1144667.1"/>
    <property type="molecule type" value="Genomic_DNA"/>
</dbReference>
<dbReference type="Proteomes" id="UP001066276">
    <property type="component" value="Chromosome 6"/>
</dbReference>
<accession>A0AAV7QYS0</accession>
<name>A0AAV7QYS0_PLEWA</name>
<evidence type="ECO:0000313" key="3">
    <source>
        <dbReference type="Proteomes" id="UP001066276"/>
    </source>
</evidence>
<feature type="region of interest" description="Disordered" evidence="1">
    <location>
        <begin position="17"/>
        <end position="54"/>
    </location>
</feature>
<reference evidence="2" key="1">
    <citation type="journal article" date="2022" name="bioRxiv">
        <title>Sequencing and chromosome-scale assembly of the giantPleurodeles waltlgenome.</title>
        <authorList>
            <person name="Brown T."/>
            <person name="Elewa A."/>
            <person name="Iarovenko S."/>
            <person name="Subramanian E."/>
            <person name="Araus A.J."/>
            <person name="Petzold A."/>
            <person name="Susuki M."/>
            <person name="Suzuki K.-i.T."/>
            <person name="Hayashi T."/>
            <person name="Toyoda A."/>
            <person name="Oliveira C."/>
            <person name="Osipova E."/>
            <person name="Leigh N.D."/>
            <person name="Simon A."/>
            <person name="Yun M.H."/>
        </authorList>
    </citation>
    <scope>NUCLEOTIDE SEQUENCE</scope>
    <source>
        <strain evidence="2">20211129_DDA</strain>
        <tissue evidence="2">Liver</tissue>
    </source>
</reference>